<dbReference type="EMBL" id="KV748261">
    <property type="protein sequence ID" value="OCK87381.1"/>
    <property type="molecule type" value="Genomic_DNA"/>
</dbReference>
<accession>A0ACC8EP92</accession>
<protein>
    <submittedName>
        <fullName evidence="1">Uncharacterized protein</fullName>
    </submittedName>
</protein>
<evidence type="ECO:0000313" key="2">
    <source>
        <dbReference type="Proteomes" id="UP000250078"/>
    </source>
</evidence>
<reference evidence="1 2" key="1">
    <citation type="journal article" date="2016" name="Nat. Commun.">
        <title>Ectomycorrhizal ecology is imprinted in the genome of the dominant symbiotic fungus Cenococcum geophilum.</title>
        <authorList>
            <consortium name="DOE Joint Genome Institute"/>
            <person name="Peter M."/>
            <person name="Kohler A."/>
            <person name="Ohm R.A."/>
            <person name="Kuo A."/>
            <person name="Krutzmann J."/>
            <person name="Morin E."/>
            <person name="Arend M."/>
            <person name="Barry K.W."/>
            <person name="Binder M."/>
            <person name="Choi C."/>
            <person name="Clum A."/>
            <person name="Copeland A."/>
            <person name="Grisel N."/>
            <person name="Haridas S."/>
            <person name="Kipfer T."/>
            <person name="LaButti K."/>
            <person name="Lindquist E."/>
            <person name="Lipzen A."/>
            <person name="Maire R."/>
            <person name="Meier B."/>
            <person name="Mihaltcheva S."/>
            <person name="Molinier V."/>
            <person name="Murat C."/>
            <person name="Poggeler S."/>
            <person name="Quandt C.A."/>
            <person name="Sperisen C."/>
            <person name="Tritt A."/>
            <person name="Tisserant E."/>
            <person name="Crous P.W."/>
            <person name="Henrissat B."/>
            <person name="Nehls U."/>
            <person name="Egli S."/>
            <person name="Spatafora J.W."/>
            <person name="Grigoriev I.V."/>
            <person name="Martin F.M."/>
        </authorList>
    </citation>
    <scope>NUCLEOTIDE SEQUENCE [LARGE SCALE GENOMIC DNA]</scope>
    <source>
        <strain evidence="1 2">1.58</strain>
    </source>
</reference>
<keyword evidence="2" id="KW-1185">Reference proteome</keyword>
<proteinExistence type="predicted"/>
<dbReference type="Proteomes" id="UP000250078">
    <property type="component" value="Unassembled WGS sequence"/>
</dbReference>
<name>A0ACC8EP92_9PEZI</name>
<gene>
    <name evidence="1" type="ORF">K441DRAFT_682617</name>
</gene>
<sequence length="160" mass="18213">MSTQGSAHSLFERARLRGSERNKDLLVNGEEVKKELQPSTKGNYTRALALWQEYEIRHPGSTPTSIEASKDFVRIVAPGIGGKYEDADACLSSVVQTYKNFTAGWRWAGHEKIDRVTLSASNFIKYPLQDELQLARRKRVRRYGTIIHFLCLGTQLRQND</sequence>
<organism evidence="1 2">
    <name type="scientific">Cenococcum geophilum 1.58</name>
    <dbReference type="NCBI Taxonomy" id="794803"/>
    <lineage>
        <taxon>Eukaryota</taxon>
        <taxon>Fungi</taxon>
        <taxon>Dikarya</taxon>
        <taxon>Ascomycota</taxon>
        <taxon>Pezizomycotina</taxon>
        <taxon>Dothideomycetes</taxon>
        <taxon>Pleosporomycetidae</taxon>
        <taxon>Gloniales</taxon>
        <taxon>Gloniaceae</taxon>
        <taxon>Cenococcum</taxon>
    </lineage>
</organism>
<evidence type="ECO:0000313" key="1">
    <source>
        <dbReference type="EMBL" id="OCK87381.1"/>
    </source>
</evidence>